<evidence type="ECO:0000313" key="2">
    <source>
        <dbReference type="Proteomes" id="UP000320055"/>
    </source>
</evidence>
<keyword evidence="2" id="KW-1185">Reference proteome</keyword>
<sequence length="43" mass="5188">MYDNFLYFVEEDDLRAAFTQLRQVSETKHKVAFERCLNSRTSK</sequence>
<protein>
    <submittedName>
        <fullName evidence="1">Uncharacterized protein</fullName>
    </submittedName>
</protein>
<proteinExistence type="predicted"/>
<dbReference type="AlphaFoldDB" id="A0A563VNN8"/>
<accession>A0A563VNN8</accession>
<gene>
    <name evidence="1" type="ORF">H1P_1810019</name>
</gene>
<evidence type="ECO:0000313" key="1">
    <source>
        <dbReference type="EMBL" id="VEP13080.1"/>
    </source>
</evidence>
<dbReference type="Proteomes" id="UP000320055">
    <property type="component" value="Unassembled WGS sequence"/>
</dbReference>
<dbReference type="EMBL" id="CAACVJ010000092">
    <property type="protein sequence ID" value="VEP13080.1"/>
    <property type="molecule type" value="Genomic_DNA"/>
</dbReference>
<name>A0A563VNN8_9CYAN</name>
<reference evidence="1 2" key="1">
    <citation type="submission" date="2019-01" db="EMBL/GenBank/DDBJ databases">
        <authorList>
            <person name="Brito A."/>
        </authorList>
    </citation>
    <scope>NUCLEOTIDE SEQUENCE [LARGE SCALE GENOMIC DNA]</scope>
    <source>
        <strain evidence="1">1</strain>
    </source>
</reference>
<organism evidence="1 2">
    <name type="scientific">Hyella patelloides LEGE 07179</name>
    <dbReference type="NCBI Taxonomy" id="945734"/>
    <lineage>
        <taxon>Bacteria</taxon>
        <taxon>Bacillati</taxon>
        <taxon>Cyanobacteriota</taxon>
        <taxon>Cyanophyceae</taxon>
        <taxon>Pleurocapsales</taxon>
        <taxon>Hyellaceae</taxon>
        <taxon>Hyella</taxon>
    </lineage>
</organism>